<keyword evidence="2" id="KW-1185">Reference proteome</keyword>
<sequence length="61" mass="7371">MEIKFQTKEESNKQQQDNFLKLSKSERIYAFLNLMERMSQFPVKNKIESNKDNFIIELKAK</sequence>
<dbReference type="Proteomes" id="UP001500426">
    <property type="component" value="Unassembled WGS sequence"/>
</dbReference>
<name>A0ABP7UL05_9FLAO</name>
<organism evidence="1 2">
    <name type="scientific">Flavobacterium chungnamense</name>
    <dbReference type="NCBI Taxonomy" id="706182"/>
    <lineage>
        <taxon>Bacteria</taxon>
        <taxon>Pseudomonadati</taxon>
        <taxon>Bacteroidota</taxon>
        <taxon>Flavobacteriia</taxon>
        <taxon>Flavobacteriales</taxon>
        <taxon>Flavobacteriaceae</taxon>
        <taxon>Flavobacterium</taxon>
    </lineage>
</organism>
<dbReference type="RefSeq" id="WP_345091515.1">
    <property type="nucleotide sequence ID" value="NZ_BAABCS010000009.1"/>
</dbReference>
<proteinExistence type="predicted"/>
<reference evidence="2" key="1">
    <citation type="journal article" date="2019" name="Int. J. Syst. Evol. Microbiol.">
        <title>The Global Catalogue of Microorganisms (GCM) 10K type strain sequencing project: providing services to taxonomists for standard genome sequencing and annotation.</title>
        <authorList>
            <consortium name="The Broad Institute Genomics Platform"/>
            <consortium name="The Broad Institute Genome Sequencing Center for Infectious Disease"/>
            <person name="Wu L."/>
            <person name="Ma J."/>
        </authorList>
    </citation>
    <scope>NUCLEOTIDE SEQUENCE [LARGE SCALE GENOMIC DNA]</scope>
    <source>
        <strain evidence="2">JCM 17068</strain>
    </source>
</reference>
<evidence type="ECO:0000313" key="2">
    <source>
        <dbReference type="Proteomes" id="UP001500426"/>
    </source>
</evidence>
<comment type="caution">
    <text evidence="1">The sequence shown here is derived from an EMBL/GenBank/DDBJ whole genome shotgun (WGS) entry which is preliminary data.</text>
</comment>
<gene>
    <name evidence="1" type="ORF">GCM10022388_09900</name>
</gene>
<accession>A0ABP7UL05</accession>
<evidence type="ECO:0000313" key="1">
    <source>
        <dbReference type="EMBL" id="GAA4046471.1"/>
    </source>
</evidence>
<protein>
    <submittedName>
        <fullName evidence="1">Uncharacterized protein</fullName>
    </submittedName>
</protein>
<dbReference type="EMBL" id="BAABCS010000009">
    <property type="protein sequence ID" value="GAA4046471.1"/>
    <property type="molecule type" value="Genomic_DNA"/>
</dbReference>